<sequence length="166" mass="17880">MLSAVSHTLAVTYGLANTDNMDLYPTNDDVQVFVCDHTHVGEYSTNHDPQLPTPAPTSRPSTPSSNSSTATTCQFMPTATTESDLITGSIGRNGNNVISGERCPKTSVGGDLRKIADNFHMDYSKSNSKVSRASSRLDVTIPPLVSRCVQVSLVALLCCRLLSKFR</sequence>
<gene>
    <name evidence="2" type="ORF">MNOR_LOCUS11017</name>
</gene>
<evidence type="ECO:0000313" key="3">
    <source>
        <dbReference type="Proteomes" id="UP001497623"/>
    </source>
</evidence>
<reference evidence="2 3" key="1">
    <citation type="submission" date="2024-05" db="EMBL/GenBank/DDBJ databases">
        <authorList>
            <person name="Wallberg A."/>
        </authorList>
    </citation>
    <scope>NUCLEOTIDE SEQUENCE [LARGE SCALE GENOMIC DNA]</scope>
</reference>
<dbReference type="AlphaFoldDB" id="A0AAV2QCX9"/>
<accession>A0AAV2QCX9</accession>
<evidence type="ECO:0000256" key="1">
    <source>
        <dbReference type="SAM" id="MobiDB-lite"/>
    </source>
</evidence>
<proteinExistence type="predicted"/>
<evidence type="ECO:0000313" key="2">
    <source>
        <dbReference type="EMBL" id="CAL4079448.1"/>
    </source>
</evidence>
<feature type="region of interest" description="Disordered" evidence="1">
    <location>
        <begin position="43"/>
        <end position="73"/>
    </location>
</feature>
<name>A0AAV2QCX9_MEGNR</name>
<keyword evidence="3" id="KW-1185">Reference proteome</keyword>
<protein>
    <submittedName>
        <fullName evidence="2">Uncharacterized protein</fullName>
    </submittedName>
</protein>
<feature type="compositionally biased region" description="Low complexity" evidence="1">
    <location>
        <begin position="58"/>
        <end position="72"/>
    </location>
</feature>
<dbReference type="EMBL" id="CAXKWB010005702">
    <property type="protein sequence ID" value="CAL4079448.1"/>
    <property type="molecule type" value="Genomic_DNA"/>
</dbReference>
<organism evidence="2 3">
    <name type="scientific">Meganyctiphanes norvegica</name>
    <name type="common">Northern krill</name>
    <name type="synonym">Thysanopoda norvegica</name>
    <dbReference type="NCBI Taxonomy" id="48144"/>
    <lineage>
        <taxon>Eukaryota</taxon>
        <taxon>Metazoa</taxon>
        <taxon>Ecdysozoa</taxon>
        <taxon>Arthropoda</taxon>
        <taxon>Crustacea</taxon>
        <taxon>Multicrustacea</taxon>
        <taxon>Malacostraca</taxon>
        <taxon>Eumalacostraca</taxon>
        <taxon>Eucarida</taxon>
        <taxon>Euphausiacea</taxon>
        <taxon>Euphausiidae</taxon>
        <taxon>Meganyctiphanes</taxon>
    </lineage>
</organism>
<comment type="caution">
    <text evidence="2">The sequence shown here is derived from an EMBL/GenBank/DDBJ whole genome shotgun (WGS) entry which is preliminary data.</text>
</comment>
<dbReference type="Proteomes" id="UP001497623">
    <property type="component" value="Unassembled WGS sequence"/>
</dbReference>